<dbReference type="Gene3D" id="1.10.1200.10">
    <property type="entry name" value="ACP-like"/>
    <property type="match status" value="1"/>
</dbReference>
<proteinExistence type="predicted"/>
<evidence type="ECO:0000313" key="4">
    <source>
        <dbReference type="EMBL" id="KAK6957911.1"/>
    </source>
</evidence>
<name>A0AAX6N0E7_9PEZI</name>
<comment type="caution">
    <text evidence="4">The sequence shown here is derived from an EMBL/GenBank/DDBJ whole genome shotgun (WGS) entry which is preliminary data.</text>
</comment>
<protein>
    <recommendedName>
        <fullName evidence="3">Carrier domain-containing protein</fullName>
    </recommendedName>
</protein>
<dbReference type="EMBL" id="JBANMG010000001">
    <property type="protein sequence ID" value="KAK6957911.1"/>
    <property type="molecule type" value="Genomic_DNA"/>
</dbReference>
<dbReference type="SUPFAM" id="SSF47336">
    <property type="entry name" value="ACP-like"/>
    <property type="match status" value="1"/>
</dbReference>
<dbReference type="InterPro" id="IPR006162">
    <property type="entry name" value="Ppantetheine_attach_site"/>
</dbReference>
<keyword evidence="1" id="KW-0596">Phosphopantetheine</keyword>
<dbReference type="PANTHER" id="PTHR43439">
    <property type="entry name" value="PHENYLACETATE-COENZYME A LIGASE"/>
    <property type="match status" value="1"/>
</dbReference>
<dbReference type="PROSITE" id="PS00012">
    <property type="entry name" value="PHOSPHOPANTETHEINE"/>
    <property type="match status" value="1"/>
</dbReference>
<evidence type="ECO:0000256" key="1">
    <source>
        <dbReference type="ARBA" id="ARBA00022450"/>
    </source>
</evidence>
<dbReference type="InterPro" id="IPR036736">
    <property type="entry name" value="ACP-like_sf"/>
</dbReference>
<keyword evidence="5" id="KW-1185">Reference proteome</keyword>
<dbReference type="Proteomes" id="UP001369815">
    <property type="component" value="Unassembled WGS sequence"/>
</dbReference>
<dbReference type="InterPro" id="IPR051414">
    <property type="entry name" value="Adenylate-forming_Reductase"/>
</dbReference>
<dbReference type="InterPro" id="IPR009081">
    <property type="entry name" value="PP-bd_ACP"/>
</dbReference>
<dbReference type="SUPFAM" id="SSF56801">
    <property type="entry name" value="Acetyl-CoA synthetase-like"/>
    <property type="match status" value="1"/>
</dbReference>
<evidence type="ECO:0000256" key="2">
    <source>
        <dbReference type="ARBA" id="ARBA00022553"/>
    </source>
</evidence>
<dbReference type="SUPFAM" id="SSF51735">
    <property type="entry name" value="NAD(P)-binding Rossmann-fold domains"/>
    <property type="match status" value="1"/>
</dbReference>
<evidence type="ECO:0000313" key="5">
    <source>
        <dbReference type="Proteomes" id="UP001369815"/>
    </source>
</evidence>
<dbReference type="Pfam" id="PF00550">
    <property type="entry name" value="PP-binding"/>
    <property type="match status" value="1"/>
</dbReference>
<sequence length="787" mass="88266">MHRPPYLIPDGPFLKSIIVQQRLRAMFLVPSVVEALLQDPDDINLFKQLDFIALSGAPSNPAIGNRLSEVVELVSPFGSTETVMLPELALPKEDWEWHEFNPYLKHELRVYDSEQGIFELVLLADESMRDHMPVYHNLPGVSDYYTKDLFLQHPRKPKLFKYYGRSDDIIVLANGEKFNPVPLEIDVQSHPDLKGALMVGNGRTHSGLIIEPKQSLEDADRQKLIQDLWPLIETSNSLIPGQGRIQQGMVVCALSDKPFARTAKGTVTRKLTEKLYEAEVESLYSKPAAPIALPSISLKPILKQVYERSVVVDFLRSVLAKSFVHASSIGEDEDFYSYGLDSLQTLEIAVNLKRSLQSQLTEPITWISARTIYRNPTLADQSRILTRFLNDGIVPEEDHKLTSTRLLDDTVLYYTEGLPERTKSPASTALKLSRVALIGSTGYLGPYLVSQLLRNSDISHIYCLNRGDDAQQRQLTSLRKIDESLERFYHKLVFMTVNLGKPHLGLERKQYDLLAHEVDVIVLNSWRLDFGLSIKSFAPFLRATRDLVELSAESSRNIHVIFISSSSSVGNMASKTIAPEAPVDDASAATGIGYAQSKLAAERILTIANEKCNIPVTVVRVCQVGGPTDSGIWVEQPWILALLRTAKTLRCVPTDFTTVDYVPVDTVASMLSAFIVHPAQDKAQFFNIYPLKPQPWRLVVNYLNKRFNITSTAPWKEWIGRLRNITNPTTEDVTNMPALKILDFFETFGDSGGSLQFATTNAIGVSGVDIPTVDEGMVERWLDTWEI</sequence>
<evidence type="ECO:0000259" key="3">
    <source>
        <dbReference type="PROSITE" id="PS50075"/>
    </source>
</evidence>
<dbReference type="Gene3D" id="3.40.50.12780">
    <property type="entry name" value="N-terminal domain of ligase-like"/>
    <property type="match status" value="1"/>
</dbReference>
<dbReference type="AlphaFoldDB" id="A0AAX6N0E7"/>
<dbReference type="InterPro" id="IPR036291">
    <property type="entry name" value="NAD(P)-bd_dom_sf"/>
</dbReference>
<accession>A0AAX6N0E7</accession>
<keyword evidence="2" id="KW-0597">Phosphoprotein</keyword>
<gene>
    <name evidence="4" type="ORF">Daesc_000700</name>
</gene>
<reference evidence="4 5" key="1">
    <citation type="journal article" date="2024" name="Front Chem Biol">
        <title>Unveiling the potential of Daldinia eschscholtzii MFLUCC 19-0629 through bioactivity and bioinformatics studies for enhanced sustainable agriculture production.</title>
        <authorList>
            <person name="Brooks S."/>
            <person name="Weaver J.A."/>
            <person name="Klomchit A."/>
            <person name="Alharthi S.A."/>
            <person name="Onlamun T."/>
            <person name="Nurani R."/>
            <person name="Vong T.K."/>
            <person name="Alberti F."/>
            <person name="Greco C."/>
        </authorList>
    </citation>
    <scope>NUCLEOTIDE SEQUENCE [LARGE SCALE GENOMIC DNA]</scope>
    <source>
        <strain evidence="4">MFLUCC 19-0629</strain>
    </source>
</reference>
<feature type="domain" description="Carrier" evidence="3">
    <location>
        <begin position="306"/>
        <end position="389"/>
    </location>
</feature>
<dbReference type="InterPro" id="IPR042099">
    <property type="entry name" value="ANL_N_sf"/>
</dbReference>
<dbReference type="Pfam" id="PF23562">
    <property type="entry name" value="AMP-binding_C_3"/>
    <property type="match status" value="1"/>
</dbReference>
<dbReference type="PROSITE" id="PS50075">
    <property type="entry name" value="CARRIER"/>
    <property type="match status" value="1"/>
</dbReference>
<dbReference type="InterPro" id="IPR013120">
    <property type="entry name" value="FAR_NAD-bd"/>
</dbReference>
<dbReference type="Pfam" id="PF07993">
    <property type="entry name" value="NAD_binding_4"/>
    <property type="match status" value="1"/>
</dbReference>
<organism evidence="4 5">
    <name type="scientific">Daldinia eschscholtzii</name>
    <dbReference type="NCBI Taxonomy" id="292717"/>
    <lineage>
        <taxon>Eukaryota</taxon>
        <taxon>Fungi</taxon>
        <taxon>Dikarya</taxon>
        <taxon>Ascomycota</taxon>
        <taxon>Pezizomycotina</taxon>
        <taxon>Sordariomycetes</taxon>
        <taxon>Xylariomycetidae</taxon>
        <taxon>Xylariales</taxon>
        <taxon>Hypoxylaceae</taxon>
        <taxon>Daldinia</taxon>
    </lineage>
</organism>
<dbReference type="PANTHER" id="PTHR43439:SF2">
    <property type="entry name" value="ENZYME, PUTATIVE (JCVI)-RELATED"/>
    <property type="match status" value="1"/>
</dbReference>
<dbReference type="Gene3D" id="3.40.50.720">
    <property type="entry name" value="NAD(P)-binding Rossmann-like Domain"/>
    <property type="match status" value="1"/>
</dbReference>